<gene>
    <name evidence="2" type="ORF">I316_00125</name>
</gene>
<accession>A0A1B9H3P9</accession>
<feature type="compositionally biased region" description="Polar residues" evidence="1">
    <location>
        <begin position="331"/>
        <end position="350"/>
    </location>
</feature>
<feature type="compositionally biased region" description="Pro residues" evidence="1">
    <location>
        <begin position="407"/>
        <end position="423"/>
    </location>
</feature>
<evidence type="ECO:0000256" key="1">
    <source>
        <dbReference type="SAM" id="MobiDB-lite"/>
    </source>
</evidence>
<reference evidence="2 3" key="1">
    <citation type="submission" date="2013-07" db="EMBL/GenBank/DDBJ databases">
        <title>The Genome Sequence of Cryptococcus heveanensis BCC8398.</title>
        <authorList>
            <consortium name="The Broad Institute Genome Sequencing Platform"/>
            <person name="Cuomo C."/>
            <person name="Litvintseva A."/>
            <person name="Chen Y."/>
            <person name="Heitman J."/>
            <person name="Sun S."/>
            <person name="Springer D."/>
            <person name="Dromer F."/>
            <person name="Young S.K."/>
            <person name="Zeng Q."/>
            <person name="Gargeya S."/>
            <person name="Fitzgerald M."/>
            <person name="Abouelleil A."/>
            <person name="Alvarado L."/>
            <person name="Berlin A.M."/>
            <person name="Chapman S.B."/>
            <person name="Dewar J."/>
            <person name="Goldberg J."/>
            <person name="Griggs A."/>
            <person name="Gujja S."/>
            <person name="Hansen M."/>
            <person name="Howarth C."/>
            <person name="Imamovic A."/>
            <person name="Larimer J."/>
            <person name="McCowan C."/>
            <person name="Murphy C."/>
            <person name="Pearson M."/>
            <person name="Priest M."/>
            <person name="Roberts A."/>
            <person name="Saif S."/>
            <person name="Shea T."/>
            <person name="Sykes S."/>
            <person name="Wortman J."/>
            <person name="Nusbaum C."/>
            <person name="Birren B."/>
        </authorList>
    </citation>
    <scope>NUCLEOTIDE SEQUENCE [LARGE SCALE GENOMIC DNA]</scope>
    <source>
        <strain evidence="2 3">BCC8398</strain>
    </source>
</reference>
<feature type="compositionally biased region" description="Polar residues" evidence="1">
    <location>
        <begin position="290"/>
        <end position="308"/>
    </location>
</feature>
<feature type="compositionally biased region" description="Polar residues" evidence="1">
    <location>
        <begin position="254"/>
        <end position="264"/>
    </location>
</feature>
<organism evidence="2 3">
    <name type="scientific">Kwoniella heveanensis BCC8398</name>
    <dbReference type="NCBI Taxonomy" id="1296120"/>
    <lineage>
        <taxon>Eukaryota</taxon>
        <taxon>Fungi</taxon>
        <taxon>Dikarya</taxon>
        <taxon>Basidiomycota</taxon>
        <taxon>Agaricomycotina</taxon>
        <taxon>Tremellomycetes</taxon>
        <taxon>Tremellales</taxon>
        <taxon>Cryptococcaceae</taxon>
        <taxon>Kwoniella</taxon>
    </lineage>
</organism>
<feature type="compositionally biased region" description="Basic and acidic residues" evidence="1">
    <location>
        <begin position="114"/>
        <end position="127"/>
    </location>
</feature>
<dbReference type="Proteomes" id="UP000092666">
    <property type="component" value="Unassembled WGS sequence"/>
</dbReference>
<feature type="compositionally biased region" description="Low complexity" evidence="1">
    <location>
        <begin position="72"/>
        <end position="82"/>
    </location>
</feature>
<dbReference type="EMBL" id="KI669492">
    <property type="protein sequence ID" value="OCF37901.1"/>
    <property type="molecule type" value="Genomic_DNA"/>
</dbReference>
<feature type="compositionally biased region" description="Low complexity" evidence="1">
    <location>
        <begin position="25"/>
        <end position="63"/>
    </location>
</feature>
<name>A0A1B9H3P9_9TREE</name>
<evidence type="ECO:0000313" key="2">
    <source>
        <dbReference type="EMBL" id="OCF37901.1"/>
    </source>
</evidence>
<feature type="compositionally biased region" description="Low complexity" evidence="1">
    <location>
        <begin position="237"/>
        <end position="253"/>
    </location>
</feature>
<feature type="region of interest" description="Disordered" evidence="1">
    <location>
        <begin position="1"/>
        <end position="127"/>
    </location>
</feature>
<evidence type="ECO:0000313" key="3">
    <source>
        <dbReference type="Proteomes" id="UP000092666"/>
    </source>
</evidence>
<feature type="region of interest" description="Disordered" evidence="1">
    <location>
        <begin position="237"/>
        <end position="425"/>
    </location>
</feature>
<sequence>MSTTAPSPTPSNMPPPPPNLKRPRPSNNTNAASASASNANTHAVASSSTGATASGSGSTPSGSRTKRKKTEGGANASSAGAGTAAGGAGGESDKRTGAGSGGGGSGAGTAGAGARKEEDVLEPGEFRTKVDFNDLPVETLYKYLELHDLLPRWDVSPWSEEPCTPPNQLYTLPPAAPVVPLPAQAYTPYPHLQAQAQAQAQAQVQQALSPKIDSTDSDKSAAAVAAALAIEVGASSKAGANTTTSSTATEGNSQSQPAVTSTPRLTVPGIIVGRPKPLAETSAVGGPPRSTGSGDTENSGNLGTTGSATDGPDALSSTTNDVGAQAHGDNQAATVAQPGNSNTGESQSIIGSAEADADADASKAKAATAGTDDQPDGLTAENDQQQDTEQQDYVEPPTTRSKTLPSRKPPTPTPPLPSSPPVPTIKRGVITLSDVYAAREVLAEKANAHWMKGLGGGQNKEGETIVNFLYKMKVGQGRLLRVYNPTPTTYPGW</sequence>
<dbReference type="AlphaFoldDB" id="A0A1B9H3P9"/>
<dbReference type="OrthoDB" id="2593121at2759"/>
<feature type="compositionally biased region" description="Gly residues" evidence="1">
    <location>
        <begin position="98"/>
        <end position="111"/>
    </location>
</feature>
<reference evidence="3" key="2">
    <citation type="submission" date="2013-12" db="EMBL/GenBank/DDBJ databases">
        <title>Evolution of pathogenesis and genome organization in the Tremellales.</title>
        <authorList>
            <person name="Cuomo C."/>
            <person name="Litvintseva A."/>
            <person name="Heitman J."/>
            <person name="Chen Y."/>
            <person name="Sun S."/>
            <person name="Springer D."/>
            <person name="Dromer F."/>
            <person name="Young S."/>
            <person name="Zeng Q."/>
            <person name="Chapman S."/>
            <person name="Gujja S."/>
            <person name="Saif S."/>
            <person name="Birren B."/>
        </authorList>
    </citation>
    <scope>NUCLEOTIDE SEQUENCE [LARGE SCALE GENOMIC DNA]</scope>
    <source>
        <strain evidence="3">BCC8398</strain>
    </source>
</reference>
<keyword evidence="3" id="KW-1185">Reference proteome</keyword>
<feature type="compositionally biased region" description="Pro residues" evidence="1">
    <location>
        <begin position="7"/>
        <end position="20"/>
    </location>
</feature>
<proteinExistence type="predicted"/>
<protein>
    <submittedName>
        <fullName evidence="2">Uncharacterized protein</fullName>
    </submittedName>
</protein>